<gene>
    <name evidence="2" type="ORF">V865_005711</name>
</gene>
<feature type="compositionally biased region" description="Polar residues" evidence="1">
    <location>
        <begin position="106"/>
        <end position="124"/>
    </location>
</feature>
<feature type="compositionally biased region" description="Low complexity" evidence="1">
    <location>
        <begin position="72"/>
        <end position="85"/>
    </location>
</feature>
<feature type="compositionally biased region" description="Low complexity" evidence="1">
    <location>
        <begin position="263"/>
        <end position="283"/>
    </location>
</feature>
<feature type="compositionally biased region" description="Low complexity" evidence="1">
    <location>
        <begin position="445"/>
        <end position="466"/>
    </location>
</feature>
<feature type="region of interest" description="Disordered" evidence="1">
    <location>
        <begin position="412"/>
        <end position="505"/>
    </location>
</feature>
<feature type="region of interest" description="Disordered" evidence="1">
    <location>
        <begin position="40"/>
        <end position="365"/>
    </location>
</feature>
<accession>A0AAX4KMA5</accession>
<feature type="compositionally biased region" description="Polar residues" evidence="1">
    <location>
        <begin position="330"/>
        <end position="339"/>
    </location>
</feature>
<dbReference type="RefSeq" id="XP_066085577.1">
    <property type="nucleotide sequence ID" value="XM_066229480.1"/>
</dbReference>
<dbReference type="Proteomes" id="UP001358614">
    <property type="component" value="Chromosome 1"/>
</dbReference>
<evidence type="ECO:0000313" key="2">
    <source>
        <dbReference type="EMBL" id="WWD07610.1"/>
    </source>
</evidence>
<dbReference type="GeneID" id="91104512"/>
<feature type="compositionally biased region" description="Low complexity" evidence="1">
    <location>
        <begin position="476"/>
        <end position="505"/>
    </location>
</feature>
<feature type="compositionally biased region" description="Low complexity" evidence="1">
    <location>
        <begin position="211"/>
        <end position="223"/>
    </location>
</feature>
<protein>
    <submittedName>
        <fullName evidence="2">Uncharacterized protein</fullName>
    </submittedName>
</protein>
<organism evidence="2 3">
    <name type="scientific">Kwoniella europaea PYCC6329</name>
    <dbReference type="NCBI Taxonomy" id="1423913"/>
    <lineage>
        <taxon>Eukaryota</taxon>
        <taxon>Fungi</taxon>
        <taxon>Dikarya</taxon>
        <taxon>Basidiomycota</taxon>
        <taxon>Agaricomycotina</taxon>
        <taxon>Tremellomycetes</taxon>
        <taxon>Tremellales</taxon>
        <taxon>Cryptococcaceae</taxon>
        <taxon>Kwoniella</taxon>
    </lineage>
</organism>
<feature type="compositionally biased region" description="Polar residues" evidence="1">
    <location>
        <begin position="224"/>
        <end position="234"/>
    </location>
</feature>
<evidence type="ECO:0000313" key="3">
    <source>
        <dbReference type="Proteomes" id="UP001358614"/>
    </source>
</evidence>
<dbReference type="AlphaFoldDB" id="A0AAX4KMA5"/>
<proteinExistence type="predicted"/>
<dbReference type="EMBL" id="CP144089">
    <property type="protein sequence ID" value="WWD07610.1"/>
    <property type="molecule type" value="Genomic_DNA"/>
</dbReference>
<feature type="compositionally biased region" description="Polar residues" evidence="1">
    <location>
        <begin position="176"/>
        <end position="190"/>
    </location>
</feature>
<dbReference type="KEGG" id="ker:91104512"/>
<feature type="compositionally biased region" description="Basic residues" evidence="1">
    <location>
        <begin position="429"/>
        <end position="443"/>
    </location>
</feature>
<evidence type="ECO:0000256" key="1">
    <source>
        <dbReference type="SAM" id="MobiDB-lite"/>
    </source>
</evidence>
<sequence>MPQSSYLSDQSVEDLLSSWEPGTKLDLSLGNSYNRKETGISSWFAQSDNLQRSSSSTPEWYDRSPTLGSQAPSLSSSDNSFSDRSPPTPVGFPAIPENEPLPSDVITFSQSEASSNRDQPSNRFVSEDRYTRSPSPLPDEPLADSVEQQDSLEQEPRRPNKTAQLQDWDFQWSRPRPTSQTRSDSAQSYVLESDHGRSPISTSPFPSFHEGSPAPSFSGFSGAWSPSSERSTPAPSIPAGGRNSSAYTGLQRGSVTHGRGYRSSPSVASSGASSFSSEQSQGSYKLRPTLDPNSAYSRLILDRENRPDGTASGVSEDRVLPSISAWAKQSAKQKGNTNRGYHRGLDSVRSKFHSSTPGLTTIERTDPETEAFWSRMEQHSAKQIQELKRSPSQVRSVFKRFSHDYNSYVDRKDKDKVAMANNGESGRSEKKRKWFGNRKRNKVKSNSSISTTPDSSTSIIYSPISPGYEDPPNIPSRNSSIRSSSSTYTVSCDTSSTRSRISTSRAPILMQDDDWLGRGGLGMDVDQLDRE</sequence>
<feature type="compositionally biased region" description="Polar residues" evidence="1">
    <location>
        <begin position="40"/>
        <end position="58"/>
    </location>
</feature>
<feature type="compositionally biased region" description="Polar residues" evidence="1">
    <location>
        <begin position="242"/>
        <end position="254"/>
    </location>
</feature>
<keyword evidence="3" id="KW-1185">Reference proteome</keyword>
<reference evidence="2 3" key="1">
    <citation type="submission" date="2024-01" db="EMBL/GenBank/DDBJ databases">
        <title>Comparative genomics of Cryptococcus and Kwoniella reveals pathogenesis evolution and contrasting modes of karyotype evolution via chromosome fusion or intercentromeric recombination.</title>
        <authorList>
            <person name="Coelho M.A."/>
            <person name="David-Palma M."/>
            <person name="Shea T."/>
            <person name="Bowers K."/>
            <person name="McGinley-Smith S."/>
            <person name="Mohammad A.W."/>
            <person name="Gnirke A."/>
            <person name="Yurkov A.M."/>
            <person name="Nowrousian M."/>
            <person name="Sun S."/>
            <person name="Cuomo C.A."/>
            <person name="Heitman J."/>
        </authorList>
    </citation>
    <scope>NUCLEOTIDE SEQUENCE [LARGE SCALE GENOMIC DNA]</scope>
    <source>
        <strain evidence="2 3">PYCC6329</strain>
    </source>
</reference>
<name>A0AAX4KMA5_9TREE</name>